<feature type="non-terminal residue" evidence="2">
    <location>
        <position position="1"/>
    </location>
</feature>
<proteinExistence type="predicted"/>
<name>A0A699INZ6_TANCI</name>
<evidence type="ECO:0000256" key="1">
    <source>
        <dbReference type="SAM" id="MobiDB-lite"/>
    </source>
</evidence>
<feature type="compositionally biased region" description="Basic and acidic residues" evidence="1">
    <location>
        <begin position="255"/>
        <end position="271"/>
    </location>
</feature>
<evidence type="ECO:0000313" key="2">
    <source>
        <dbReference type="EMBL" id="GEZ79535.1"/>
    </source>
</evidence>
<feature type="compositionally biased region" description="Basic and acidic residues" evidence="1">
    <location>
        <begin position="278"/>
        <end position="298"/>
    </location>
</feature>
<dbReference type="EMBL" id="BKCJ010324644">
    <property type="protein sequence ID" value="GEZ79535.1"/>
    <property type="molecule type" value="Genomic_DNA"/>
</dbReference>
<reference evidence="2" key="1">
    <citation type="journal article" date="2019" name="Sci. Rep.">
        <title>Draft genome of Tanacetum cinerariifolium, the natural source of mosquito coil.</title>
        <authorList>
            <person name="Yamashiro T."/>
            <person name="Shiraishi A."/>
            <person name="Satake H."/>
            <person name="Nakayama K."/>
        </authorList>
    </citation>
    <scope>NUCLEOTIDE SEQUENCE</scope>
</reference>
<sequence>TNESVSAFAASSKAPVSTLLNVDNLSDVVIYSFFASQSNGPQLDNEDLKQIDADDLEEMDLKRGHFAKECRSPRDNRNKDTPRRNVLVEVSISNALVSQCDGVDSYDWSFQADEEPTNYALMAFTSLGSSSSLGSDNELAPFSKTCSKAYATLQSYYDKLTVDFRKSQFDVLSKPSTTLIPSPSDDRERHEIAEVTLLSLVLYKTAKIYEEQENVVIVQEKILEDDVEKIVEGADEESYAIEFANSVFLNDNDDSDNRIAPRSYKENMKTVDDDDENEKEKNDDKKDDDNDDHTDHTLVKTQVTGSSETRKEKMQTLIPSPPRSSRANLSLDKTISQELTATVSPTPGTTSQGHSKPTSINTKDLLGSTAGISR</sequence>
<feature type="region of interest" description="Disordered" evidence="1">
    <location>
        <begin position="251"/>
        <end position="374"/>
    </location>
</feature>
<gene>
    <name evidence="2" type="ORF">Tci_551508</name>
</gene>
<organism evidence="2">
    <name type="scientific">Tanacetum cinerariifolium</name>
    <name type="common">Dalmatian daisy</name>
    <name type="synonym">Chrysanthemum cinerariifolium</name>
    <dbReference type="NCBI Taxonomy" id="118510"/>
    <lineage>
        <taxon>Eukaryota</taxon>
        <taxon>Viridiplantae</taxon>
        <taxon>Streptophyta</taxon>
        <taxon>Embryophyta</taxon>
        <taxon>Tracheophyta</taxon>
        <taxon>Spermatophyta</taxon>
        <taxon>Magnoliopsida</taxon>
        <taxon>eudicotyledons</taxon>
        <taxon>Gunneridae</taxon>
        <taxon>Pentapetalae</taxon>
        <taxon>asterids</taxon>
        <taxon>campanulids</taxon>
        <taxon>Asterales</taxon>
        <taxon>Asteraceae</taxon>
        <taxon>Asteroideae</taxon>
        <taxon>Anthemideae</taxon>
        <taxon>Anthemidinae</taxon>
        <taxon>Tanacetum</taxon>
    </lineage>
</organism>
<comment type="caution">
    <text evidence="2">The sequence shown here is derived from an EMBL/GenBank/DDBJ whole genome shotgun (WGS) entry which is preliminary data.</text>
</comment>
<accession>A0A699INZ6</accession>
<protein>
    <submittedName>
        <fullName evidence="2">Uncharacterized protein</fullName>
    </submittedName>
</protein>
<feature type="compositionally biased region" description="Polar residues" evidence="1">
    <location>
        <begin position="323"/>
        <end position="362"/>
    </location>
</feature>
<dbReference type="AlphaFoldDB" id="A0A699INZ6"/>